<evidence type="ECO:0000256" key="5">
    <source>
        <dbReference type="ARBA" id="ARBA00022723"/>
    </source>
</evidence>
<dbReference type="PRINTS" id="PR00368">
    <property type="entry name" value="FADPNR"/>
</dbReference>
<evidence type="ECO:0000313" key="12">
    <source>
        <dbReference type="EMBL" id="KAK8727295.1"/>
    </source>
</evidence>
<dbReference type="InterPro" id="IPR028202">
    <property type="entry name" value="Reductase_C"/>
</dbReference>
<dbReference type="Gene3D" id="3.30.390.30">
    <property type="match status" value="1"/>
</dbReference>
<dbReference type="InterPro" id="IPR016156">
    <property type="entry name" value="FAD/NAD-linked_Rdtase_dimer_sf"/>
</dbReference>
<dbReference type="InterPro" id="IPR017941">
    <property type="entry name" value="Rieske_2Fe-2S"/>
</dbReference>
<dbReference type="InterPro" id="IPR050446">
    <property type="entry name" value="FAD-oxidoreductase/Apoptosis"/>
</dbReference>
<dbReference type="Proteomes" id="UP001445076">
    <property type="component" value="Unassembled WGS sequence"/>
</dbReference>
<dbReference type="InterPro" id="IPR036922">
    <property type="entry name" value="Rieske_2Fe-2S_sf"/>
</dbReference>
<dbReference type="SUPFAM" id="SSF51905">
    <property type="entry name" value="FAD/NAD(P)-binding domain"/>
    <property type="match status" value="1"/>
</dbReference>
<dbReference type="Gene3D" id="2.102.10.10">
    <property type="entry name" value="Rieske [2Fe-2S] iron-sulphur domain"/>
    <property type="match status" value="1"/>
</dbReference>
<accession>A0AAW0WAR3</accession>
<keyword evidence="7" id="KW-0560">Oxidoreductase</keyword>
<keyword evidence="6" id="KW-0274">FAD</keyword>
<dbReference type="SUPFAM" id="SSF55424">
    <property type="entry name" value="FAD/NAD-linked reductases, dimerisation (C-terminal) domain"/>
    <property type="match status" value="1"/>
</dbReference>
<dbReference type="InterPro" id="IPR023753">
    <property type="entry name" value="FAD/NAD-binding_dom"/>
</dbReference>
<dbReference type="PANTHER" id="PTHR43557:SF2">
    <property type="entry name" value="RIESKE DOMAIN-CONTAINING PROTEIN-RELATED"/>
    <property type="match status" value="1"/>
</dbReference>
<feature type="domain" description="Rieske" evidence="11">
    <location>
        <begin position="36"/>
        <end position="131"/>
    </location>
</feature>
<feature type="region of interest" description="Disordered" evidence="10">
    <location>
        <begin position="1"/>
        <end position="26"/>
    </location>
</feature>
<evidence type="ECO:0000313" key="13">
    <source>
        <dbReference type="Proteomes" id="UP001445076"/>
    </source>
</evidence>
<evidence type="ECO:0000259" key="11">
    <source>
        <dbReference type="PROSITE" id="PS51296"/>
    </source>
</evidence>
<keyword evidence="4" id="KW-0001">2Fe-2S</keyword>
<gene>
    <name evidence="12" type="ORF">OTU49_009800</name>
</gene>
<keyword evidence="9" id="KW-0411">Iron-sulfur</keyword>
<dbReference type="CDD" id="cd03478">
    <property type="entry name" value="Rieske_AIFL_N"/>
    <property type="match status" value="1"/>
</dbReference>
<dbReference type="Pfam" id="PF00355">
    <property type="entry name" value="Rieske"/>
    <property type="match status" value="1"/>
</dbReference>
<comment type="similarity">
    <text evidence="2">Belongs to the FAD-dependent oxidoreductase family.</text>
</comment>
<sequence length="559" mass="60294">MGVTASCRSGGDRDSDEDTRISSQSKASIAEDMIEAVVCRADELPEEGMKTFEVEGGKVLVVHHKGQLMALGTTCSHYGAPLEKGSVCDGKIRCPWHGACFSLTTGDIEDFPGLDSIPKYDIEVASGKVTVRANKALLAADRRSKPLTRRDPDNPSNFVIIGGGGAGATCVERLRQEGFTGRVVMITQEYHLPYDRPKLSKAMDLTPDRIALRSPHFYENGDIEILQGVSAEKVNTEEKEVVLNSGEKVPYNKLFIATGAKPRVLGCPGDDLPDVFVIRTPEDANAVAAAASGKHTVIVGTSFIGMEAAAYLASNNRAASVTVIGNTSVPFERSLGLDVGKRIQEMFEEQGVRFFNNAGVTEFTDENGKLSGVLLDTEEMIEAEVAVVGVGVTPNTEFLEASDIARDERGYVPVNKYLETSVPGVFCGGDIASFPLFTEDGASVTISHWQVALGHGRTAALNMLDQNSAVRSVPFFWTVLFGKSLRYTGYGIYDDVIIGGDLENLSFIAYYCRGDRVVALASLGKDPAVAKYANMLQQGKFLTKEEVVEDKDIALKLTC</sequence>
<dbReference type="PROSITE" id="PS51296">
    <property type="entry name" value="RIESKE"/>
    <property type="match status" value="1"/>
</dbReference>
<dbReference type="EMBL" id="JARKIK010000076">
    <property type="protein sequence ID" value="KAK8727295.1"/>
    <property type="molecule type" value="Genomic_DNA"/>
</dbReference>
<dbReference type="PRINTS" id="PR00469">
    <property type="entry name" value="PNDRDTASEII"/>
</dbReference>
<proteinExistence type="inferred from homology"/>
<dbReference type="GO" id="GO:0046872">
    <property type="term" value="F:metal ion binding"/>
    <property type="evidence" value="ECO:0007669"/>
    <property type="project" value="UniProtKB-KW"/>
</dbReference>
<dbReference type="SUPFAM" id="SSF50022">
    <property type="entry name" value="ISP domain"/>
    <property type="match status" value="1"/>
</dbReference>
<evidence type="ECO:0000256" key="2">
    <source>
        <dbReference type="ARBA" id="ARBA00006442"/>
    </source>
</evidence>
<dbReference type="GO" id="GO:0051537">
    <property type="term" value="F:2 iron, 2 sulfur cluster binding"/>
    <property type="evidence" value="ECO:0007669"/>
    <property type="project" value="UniProtKB-KW"/>
</dbReference>
<dbReference type="GO" id="GO:0005737">
    <property type="term" value="C:cytoplasm"/>
    <property type="evidence" value="ECO:0007669"/>
    <property type="project" value="TreeGrafter"/>
</dbReference>
<name>A0AAW0WAR3_CHEQU</name>
<evidence type="ECO:0000256" key="6">
    <source>
        <dbReference type="ARBA" id="ARBA00022827"/>
    </source>
</evidence>
<reference evidence="12 13" key="1">
    <citation type="journal article" date="2024" name="BMC Genomics">
        <title>Genome assembly of redclaw crayfish (Cherax quadricarinatus) provides insights into its immune adaptation and hypoxia tolerance.</title>
        <authorList>
            <person name="Liu Z."/>
            <person name="Zheng J."/>
            <person name="Li H."/>
            <person name="Fang K."/>
            <person name="Wang S."/>
            <person name="He J."/>
            <person name="Zhou D."/>
            <person name="Weng S."/>
            <person name="Chi M."/>
            <person name="Gu Z."/>
            <person name="He J."/>
            <person name="Li F."/>
            <person name="Wang M."/>
        </authorList>
    </citation>
    <scope>NUCLEOTIDE SEQUENCE [LARGE SCALE GENOMIC DNA]</scope>
    <source>
        <strain evidence="12">ZL_2023a</strain>
    </source>
</reference>
<organism evidence="12 13">
    <name type="scientific">Cherax quadricarinatus</name>
    <name type="common">Australian red claw crayfish</name>
    <dbReference type="NCBI Taxonomy" id="27406"/>
    <lineage>
        <taxon>Eukaryota</taxon>
        <taxon>Metazoa</taxon>
        <taxon>Ecdysozoa</taxon>
        <taxon>Arthropoda</taxon>
        <taxon>Crustacea</taxon>
        <taxon>Multicrustacea</taxon>
        <taxon>Malacostraca</taxon>
        <taxon>Eumalacostraca</taxon>
        <taxon>Eucarida</taxon>
        <taxon>Decapoda</taxon>
        <taxon>Pleocyemata</taxon>
        <taxon>Astacidea</taxon>
        <taxon>Parastacoidea</taxon>
        <taxon>Parastacidae</taxon>
        <taxon>Cherax</taxon>
    </lineage>
</organism>
<reference evidence="12" key="2">
    <citation type="submission" date="2024-01" db="EMBL/GenBank/DDBJ databases">
        <authorList>
            <person name="He J."/>
            <person name="Wang M."/>
            <person name="Zheng J."/>
            <person name="Liu Z."/>
        </authorList>
    </citation>
    <scope>NUCLEOTIDE SEQUENCE</scope>
    <source>
        <strain evidence="12">ZL_2023a</strain>
        <tissue evidence="12">Muscle</tissue>
    </source>
</reference>
<dbReference type="AlphaFoldDB" id="A0AAW0WAR3"/>
<comment type="caution">
    <text evidence="12">The sequence shown here is derived from an EMBL/GenBank/DDBJ whole genome shotgun (WGS) entry which is preliminary data.</text>
</comment>
<dbReference type="InterPro" id="IPR036188">
    <property type="entry name" value="FAD/NAD-bd_sf"/>
</dbReference>
<dbReference type="GO" id="GO:0016651">
    <property type="term" value="F:oxidoreductase activity, acting on NAD(P)H"/>
    <property type="evidence" value="ECO:0007669"/>
    <property type="project" value="TreeGrafter"/>
</dbReference>
<keyword evidence="8" id="KW-0408">Iron</keyword>
<protein>
    <recommendedName>
        <fullName evidence="11">Rieske domain-containing protein</fullName>
    </recommendedName>
</protein>
<dbReference type="Pfam" id="PF07992">
    <property type="entry name" value="Pyr_redox_2"/>
    <property type="match status" value="1"/>
</dbReference>
<dbReference type="PANTHER" id="PTHR43557">
    <property type="entry name" value="APOPTOSIS-INDUCING FACTOR 1"/>
    <property type="match status" value="1"/>
</dbReference>
<evidence type="ECO:0000256" key="9">
    <source>
        <dbReference type="ARBA" id="ARBA00023014"/>
    </source>
</evidence>
<evidence type="ECO:0000256" key="8">
    <source>
        <dbReference type="ARBA" id="ARBA00023004"/>
    </source>
</evidence>
<dbReference type="Gene3D" id="3.50.50.60">
    <property type="entry name" value="FAD/NAD(P)-binding domain"/>
    <property type="match status" value="2"/>
</dbReference>
<keyword evidence="3" id="KW-0285">Flavoprotein</keyword>
<dbReference type="EMBL" id="JARKIK010000076">
    <property type="protein sequence ID" value="KAK8727294.1"/>
    <property type="molecule type" value="Genomic_DNA"/>
</dbReference>
<keyword evidence="5" id="KW-0479">Metal-binding</keyword>
<evidence type="ECO:0000256" key="3">
    <source>
        <dbReference type="ARBA" id="ARBA00022630"/>
    </source>
</evidence>
<evidence type="ECO:0000256" key="1">
    <source>
        <dbReference type="ARBA" id="ARBA00001974"/>
    </source>
</evidence>
<evidence type="ECO:0000256" key="10">
    <source>
        <dbReference type="SAM" id="MobiDB-lite"/>
    </source>
</evidence>
<evidence type="ECO:0000256" key="4">
    <source>
        <dbReference type="ARBA" id="ARBA00022714"/>
    </source>
</evidence>
<evidence type="ECO:0000256" key="7">
    <source>
        <dbReference type="ARBA" id="ARBA00023002"/>
    </source>
</evidence>
<dbReference type="FunFam" id="2.102.10.10:FF:000003">
    <property type="entry name" value="apoptosis-inducing factor 3 isoform X2"/>
    <property type="match status" value="1"/>
</dbReference>
<dbReference type="Pfam" id="PF14759">
    <property type="entry name" value="Reductase_C"/>
    <property type="match status" value="1"/>
</dbReference>
<comment type="cofactor">
    <cofactor evidence="1">
        <name>FAD</name>
        <dbReference type="ChEBI" id="CHEBI:57692"/>
    </cofactor>
</comment>
<keyword evidence="13" id="KW-1185">Reference proteome</keyword>